<reference evidence="1 2" key="1">
    <citation type="submission" date="2024-10" db="EMBL/GenBank/DDBJ databases">
        <authorList>
            <person name="Kim D."/>
        </authorList>
    </citation>
    <scope>NUCLEOTIDE SEQUENCE [LARGE SCALE GENOMIC DNA]</scope>
    <source>
        <strain evidence="1">BH-2024</strain>
    </source>
</reference>
<proteinExistence type="predicted"/>
<protein>
    <submittedName>
        <fullName evidence="1">Uncharacterized protein</fullName>
    </submittedName>
</protein>
<comment type="caution">
    <text evidence="1">The sequence shown here is derived from an EMBL/GenBank/DDBJ whole genome shotgun (WGS) entry which is preliminary data.</text>
</comment>
<name>A0ABD2LHU9_9BILA</name>
<keyword evidence="2" id="KW-1185">Reference proteome</keyword>
<accession>A0ABD2LHU9</accession>
<dbReference type="EMBL" id="JBICBT010000414">
    <property type="protein sequence ID" value="KAL3114492.1"/>
    <property type="molecule type" value="Genomic_DNA"/>
</dbReference>
<dbReference type="AlphaFoldDB" id="A0ABD2LHU9"/>
<organism evidence="1 2">
    <name type="scientific">Heterodera trifolii</name>
    <dbReference type="NCBI Taxonomy" id="157864"/>
    <lineage>
        <taxon>Eukaryota</taxon>
        <taxon>Metazoa</taxon>
        <taxon>Ecdysozoa</taxon>
        <taxon>Nematoda</taxon>
        <taxon>Chromadorea</taxon>
        <taxon>Rhabditida</taxon>
        <taxon>Tylenchina</taxon>
        <taxon>Tylenchomorpha</taxon>
        <taxon>Tylenchoidea</taxon>
        <taxon>Heteroderidae</taxon>
        <taxon>Heteroderinae</taxon>
        <taxon>Heterodera</taxon>
    </lineage>
</organism>
<gene>
    <name evidence="1" type="ORF">niasHT_011621</name>
</gene>
<dbReference type="Proteomes" id="UP001620626">
    <property type="component" value="Unassembled WGS sequence"/>
</dbReference>
<sequence length="144" mass="16050">MAGGTTKTSDNIFEDNGIKVRLVVTEMGLEKNEELIKRLKQGHDDFKSWTKLDGILAGCAELLNTIEFRVKPKNPPQNNHLFIRHIPSDQFELRLSSSSSSFVFCPSHIHLCLPPPPPAPPPKPEAPCICFILWGEGRGIKSCM</sequence>
<evidence type="ECO:0000313" key="1">
    <source>
        <dbReference type="EMBL" id="KAL3114492.1"/>
    </source>
</evidence>
<evidence type="ECO:0000313" key="2">
    <source>
        <dbReference type="Proteomes" id="UP001620626"/>
    </source>
</evidence>